<evidence type="ECO:0000313" key="1">
    <source>
        <dbReference type="EMBL" id="MBU3826705.1"/>
    </source>
</evidence>
<sequence>MFLPQLARAERVAFINLAQLLIKADDKITSQEETFINYYIYEAKLEASDIDPQAQLDAQLAKLQASSTTVKKIVLVELMALALTDNEYADEEQQFMQKIGTGLGLDDDVIAAALEKTKEFHQAYLELNAFAHQP</sequence>
<dbReference type="SUPFAM" id="SSF158682">
    <property type="entry name" value="TerB-like"/>
    <property type="match status" value="1"/>
</dbReference>
<reference evidence="1" key="1">
    <citation type="journal article" date="2021" name="PeerJ">
        <title>Extensive microbial diversity within the chicken gut microbiome revealed by metagenomics and culture.</title>
        <authorList>
            <person name="Gilroy R."/>
            <person name="Ravi A."/>
            <person name="Getino M."/>
            <person name="Pursley I."/>
            <person name="Horton D.L."/>
            <person name="Alikhan N.F."/>
            <person name="Baker D."/>
            <person name="Gharbi K."/>
            <person name="Hall N."/>
            <person name="Watson M."/>
            <person name="Adriaenssens E.M."/>
            <person name="Foster-Nyarko E."/>
            <person name="Jarju S."/>
            <person name="Secka A."/>
            <person name="Antonio M."/>
            <person name="Oren A."/>
            <person name="Chaudhuri R.R."/>
            <person name="La Ragione R."/>
            <person name="Hildebrand F."/>
            <person name="Pallen M.J."/>
        </authorList>
    </citation>
    <scope>NUCLEOTIDE SEQUENCE</scope>
    <source>
        <strain evidence="1">687</strain>
    </source>
</reference>
<dbReference type="Gene3D" id="1.10.3680.10">
    <property type="entry name" value="TerB-like"/>
    <property type="match status" value="1"/>
</dbReference>
<protein>
    <recommendedName>
        <fullName evidence="3">Co-chaperone DjlA N-terminal domain-containing protein</fullName>
    </recommendedName>
</protein>
<gene>
    <name evidence="1" type="ORF">IAA31_04350</name>
</gene>
<dbReference type="AlphaFoldDB" id="A0A9E2KMD0"/>
<organism evidence="1 2">
    <name type="scientific">Candidatus Anaerobiospirillum merdipullorum</name>
    <dbReference type="NCBI Taxonomy" id="2838450"/>
    <lineage>
        <taxon>Bacteria</taxon>
        <taxon>Pseudomonadati</taxon>
        <taxon>Pseudomonadota</taxon>
        <taxon>Gammaproteobacteria</taxon>
        <taxon>Aeromonadales</taxon>
        <taxon>Succinivibrionaceae</taxon>
        <taxon>Anaerobiospirillum</taxon>
    </lineage>
</organism>
<accession>A0A9E2KMD0</accession>
<reference evidence="1" key="2">
    <citation type="submission" date="2021-04" db="EMBL/GenBank/DDBJ databases">
        <authorList>
            <person name="Gilroy R."/>
        </authorList>
    </citation>
    <scope>NUCLEOTIDE SEQUENCE</scope>
    <source>
        <strain evidence="1">687</strain>
    </source>
</reference>
<dbReference type="EMBL" id="JAHLFG010000044">
    <property type="protein sequence ID" value="MBU3826705.1"/>
    <property type="molecule type" value="Genomic_DNA"/>
</dbReference>
<comment type="caution">
    <text evidence="1">The sequence shown here is derived from an EMBL/GenBank/DDBJ whole genome shotgun (WGS) entry which is preliminary data.</text>
</comment>
<dbReference type="InterPro" id="IPR029024">
    <property type="entry name" value="TerB-like"/>
</dbReference>
<name>A0A9E2KMD0_9GAMM</name>
<dbReference type="Proteomes" id="UP000824150">
    <property type="component" value="Unassembled WGS sequence"/>
</dbReference>
<evidence type="ECO:0000313" key="2">
    <source>
        <dbReference type="Proteomes" id="UP000824150"/>
    </source>
</evidence>
<proteinExistence type="predicted"/>
<evidence type="ECO:0008006" key="3">
    <source>
        <dbReference type="Google" id="ProtNLM"/>
    </source>
</evidence>